<keyword evidence="3 5" id="KW-1133">Transmembrane helix</keyword>
<dbReference type="SUPFAM" id="SSF56300">
    <property type="entry name" value="Metallo-dependent phosphatases"/>
    <property type="match status" value="1"/>
</dbReference>
<dbReference type="InterPro" id="IPR033308">
    <property type="entry name" value="PGAP5/Cdc1/Ted1"/>
</dbReference>
<protein>
    <submittedName>
        <fullName evidence="7">DEKNAAC102937</fullName>
    </submittedName>
</protein>
<evidence type="ECO:0000313" key="8">
    <source>
        <dbReference type="Proteomes" id="UP000290900"/>
    </source>
</evidence>
<feature type="transmembrane region" description="Helical" evidence="5">
    <location>
        <begin position="312"/>
        <end position="331"/>
    </location>
</feature>
<dbReference type="Proteomes" id="UP000290900">
    <property type="component" value="Unassembled WGS sequence"/>
</dbReference>
<sequence length="387" mass="44686">MLLVADPQLIDNHTYPTYNHFALKVSKFTVDNYIYKNYWELVNHLKPDAIVFLGDLLDNGRESSDKYYEHEFDRFNKIFRPKETRERNIDVIMNVPGNHDIGFGSSVISHSVDRFKDHFGQPNQIITKYNHDLISIDTISLSDTKYETIAAESKVFLKTLQEPGELKRPRIIFDHVPFFRDTSKATCGPRRESPKPIPAVAGYQYQTMIDPGISSVVLGMVRPSIIFSGDDHDYCEAVHEYSHDGKTKHAIEINVKSISMAMGIWKPAVELLTLYDKPIEGKKVEVNGEVLEDIPATFEYKMCYLTPPYEDIIFYSIFAFFNFVYLCFFCLKTDKYYTGFAIDEVYKEPKVWDTLKSISTKLLVELVVVESAIVWGVYYGLFSVSYY</sequence>
<dbReference type="AlphaFoldDB" id="A0A448YLT6"/>
<dbReference type="EMBL" id="CAACVR010000014">
    <property type="protein sequence ID" value="VEU21909.1"/>
    <property type="molecule type" value="Genomic_DNA"/>
</dbReference>
<accession>A0A448YLT6</accession>
<dbReference type="STRING" id="13370.A0A448YLT6"/>
<dbReference type="InParanoid" id="A0A448YLT6"/>
<proteinExistence type="predicted"/>
<feature type="transmembrane region" description="Helical" evidence="5">
    <location>
        <begin position="362"/>
        <end position="381"/>
    </location>
</feature>
<reference evidence="7 8" key="1">
    <citation type="submission" date="2018-12" db="EMBL/GenBank/DDBJ databases">
        <authorList>
            <person name="Tiukova I."/>
            <person name="Dainat J."/>
        </authorList>
    </citation>
    <scope>NUCLEOTIDE SEQUENCE [LARGE SCALE GENOMIC DNA]</scope>
</reference>
<dbReference type="Gene3D" id="3.60.21.10">
    <property type="match status" value="1"/>
</dbReference>
<evidence type="ECO:0000256" key="3">
    <source>
        <dbReference type="ARBA" id="ARBA00022989"/>
    </source>
</evidence>
<name>A0A448YLT6_BRENA</name>
<organism evidence="7 8">
    <name type="scientific">Brettanomyces naardenensis</name>
    <name type="common">Yeast</name>
    <dbReference type="NCBI Taxonomy" id="13370"/>
    <lineage>
        <taxon>Eukaryota</taxon>
        <taxon>Fungi</taxon>
        <taxon>Dikarya</taxon>
        <taxon>Ascomycota</taxon>
        <taxon>Saccharomycotina</taxon>
        <taxon>Pichiomycetes</taxon>
        <taxon>Pichiales</taxon>
        <taxon>Pichiaceae</taxon>
        <taxon>Brettanomyces</taxon>
    </lineage>
</organism>
<dbReference type="GO" id="GO:0005783">
    <property type="term" value="C:endoplasmic reticulum"/>
    <property type="evidence" value="ECO:0007669"/>
    <property type="project" value="TreeGrafter"/>
</dbReference>
<keyword evidence="8" id="KW-1185">Reference proteome</keyword>
<evidence type="ECO:0000256" key="5">
    <source>
        <dbReference type="SAM" id="Phobius"/>
    </source>
</evidence>
<evidence type="ECO:0000256" key="2">
    <source>
        <dbReference type="ARBA" id="ARBA00022692"/>
    </source>
</evidence>
<feature type="domain" description="Calcineurin-like phosphoesterase" evidence="6">
    <location>
        <begin position="35"/>
        <end position="233"/>
    </location>
</feature>
<dbReference type="InterPro" id="IPR004843">
    <property type="entry name" value="Calcineurin-like_PHP"/>
</dbReference>
<dbReference type="PANTHER" id="PTHR13315:SF4">
    <property type="entry name" value="METALLOPHOSPHOESTERASE, ISOFORM E"/>
    <property type="match status" value="1"/>
</dbReference>
<evidence type="ECO:0000313" key="7">
    <source>
        <dbReference type="EMBL" id="VEU21909.1"/>
    </source>
</evidence>
<evidence type="ECO:0000259" key="6">
    <source>
        <dbReference type="Pfam" id="PF00149"/>
    </source>
</evidence>
<dbReference type="GO" id="GO:0016787">
    <property type="term" value="F:hydrolase activity"/>
    <property type="evidence" value="ECO:0007669"/>
    <property type="project" value="InterPro"/>
</dbReference>
<dbReference type="Pfam" id="PF00149">
    <property type="entry name" value="Metallophos"/>
    <property type="match status" value="1"/>
</dbReference>
<dbReference type="OrthoDB" id="5977743at2759"/>
<dbReference type="GO" id="GO:0016020">
    <property type="term" value="C:membrane"/>
    <property type="evidence" value="ECO:0007669"/>
    <property type="project" value="UniProtKB-SubCell"/>
</dbReference>
<dbReference type="GO" id="GO:0006506">
    <property type="term" value="P:GPI anchor biosynthetic process"/>
    <property type="evidence" value="ECO:0007669"/>
    <property type="project" value="InterPro"/>
</dbReference>
<comment type="subcellular location">
    <subcellularLocation>
        <location evidence="1">Membrane</location>
        <topology evidence="1">Multi-pass membrane protein</topology>
    </subcellularLocation>
</comment>
<keyword evidence="4 5" id="KW-0472">Membrane</keyword>
<dbReference type="PANTHER" id="PTHR13315">
    <property type="entry name" value="METALLO PHOSPHOESTERASE RELATED"/>
    <property type="match status" value="1"/>
</dbReference>
<evidence type="ECO:0000256" key="1">
    <source>
        <dbReference type="ARBA" id="ARBA00004141"/>
    </source>
</evidence>
<dbReference type="InterPro" id="IPR029052">
    <property type="entry name" value="Metallo-depent_PP-like"/>
</dbReference>
<evidence type="ECO:0000256" key="4">
    <source>
        <dbReference type="ARBA" id="ARBA00023136"/>
    </source>
</evidence>
<gene>
    <name evidence="7" type="ORF">BRENAR_LOCUS2641</name>
</gene>
<keyword evidence="2 5" id="KW-0812">Transmembrane</keyword>